<protein>
    <submittedName>
        <fullName evidence="7">S8 family peptidase</fullName>
    </submittedName>
</protein>
<dbReference type="Gene3D" id="3.40.50.200">
    <property type="entry name" value="Peptidase S8/S53 domain"/>
    <property type="match status" value="1"/>
</dbReference>
<dbReference type="SUPFAM" id="SSF52743">
    <property type="entry name" value="Subtilisin-like"/>
    <property type="match status" value="1"/>
</dbReference>
<dbReference type="KEGG" id="whj:H9Q79_02585"/>
<dbReference type="Pfam" id="PF00082">
    <property type="entry name" value="Peptidase_S8"/>
    <property type="match status" value="2"/>
</dbReference>
<dbReference type="Gene3D" id="2.60.120.1290">
    <property type="match status" value="1"/>
</dbReference>
<dbReference type="PROSITE" id="PS00136">
    <property type="entry name" value="SUBTILASE_ASP"/>
    <property type="match status" value="1"/>
</dbReference>
<dbReference type="AlphaFoldDB" id="A0A7G9GEG7"/>
<keyword evidence="4" id="KW-0720">Serine protease</keyword>
<gene>
    <name evidence="7" type="ORF">H9Q79_02585</name>
</gene>
<accession>A0A7G9GEG7</accession>
<dbReference type="GO" id="GO:0004252">
    <property type="term" value="F:serine-type endopeptidase activity"/>
    <property type="evidence" value="ECO:0007669"/>
    <property type="project" value="InterPro"/>
</dbReference>
<comment type="similarity">
    <text evidence="1 5">Belongs to the peptidase S8 family.</text>
</comment>
<dbReference type="Proteomes" id="UP000515860">
    <property type="component" value="Chromosome"/>
</dbReference>
<dbReference type="InterPro" id="IPR022398">
    <property type="entry name" value="Peptidase_S8_His-AS"/>
</dbReference>
<evidence type="ECO:0000313" key="8">
    <source>
        <dbReference type="Proteomes" id="UP000515860"/>
    </source>
</evidence>
<dbReference type="PRINTS" id="PR00723">
    <property type="entry name" value="SUBTILISIN"/>
</dbReference>
<dbReference type="RefSeq" id="WP_118642272.1">
    <property type="nucleotide sequence ID" value="NZ_CP060635.1"/>
</dbReference>
<evidence type="ECO:0000256" key="1">
    <source>
        <dbReference type="ARBA" id="ARBA00011073"/>
    </source>
</evidence>
<keyword evidence="2" id="KW-0645">Protease</keyword>
<organism evidence="7 8">
    <name type="scientific">Wansuia hejianensis</name>
    <dbReference type="NCBI Taxonomy" id="2763667"/>
    <lineage>
        <taxon>Bacteria</taxon>
        <taxon>Bacillati</taxon>
        <taxon>Bacillota</taxon>
        <taxon>Clostridia</taxon>
        <taxon>Lachnospirales</taxon>
        <taxon>Lachnospiraceae</taxon>
        <taxon>Wansuia</taxon>
    </lineage>
</organism>
<comment type="caution">
    <text evidence="5">Lacks conserved residue(s) required for the propagation of feature annotation.</text>
</comment>
<dbReference type="PANTHER" id="PTHR43806:SF11">
    <property type="entry name" value="CEREVISIN-RELATED"/>
    <property type="match status" value="1"/>
</dbReference>
<dbReference type="PIRSF" id="PIRSF037894">
    <property type="entry name" value="Subtilisin_rel_CspABC"/>
    <property type="match status" value="1"/>
</dbReference>
<dbReference type="InterPro" id="IPR000209">
    <property type="entry name" value="Peptidase_S8/S53_dom"/>
</dbReference>
<dbReference type="EMBL" id="CP060635">
    <property type="protein sequence ID" value="QNM09199.1"/>
    <property type="molecule type" value="Genomic_DNA"/>
</dbReference>
<feature type="domain" description="Peptidase S8/S53" evidence="6">
    <location>
        <begin position="89"/>
        <end position="246"/>
    </location>
</feature>
<dbReference type="CDD" id="cd07478">
    <property type="entry name" value="Peptidases_S8_CspA-like"/>
    <property type="match status" value="1"/>
</dbReference>
<keyword evidence="3" id="KW-0378">Hydrolase</keyword>
<evidence type="ECO:0000313" key="7">
    <source>
        <dbReference type="EMBL" id="QNM09199.1"/>
    </source>
</evidence>
<feature type="domain" description="Peptidase S8/S53" evidence="6">
    <location>
        <begin position="418"/>
        <end position="542"/>
    </location>
</feature>
<dbReference type="InterPro" id="IPR034045">
    <property type="entry name" value="Pep_S8_CspA-like"/>
</dbReference>
<evidence type="ECO:0000259" key="6">
    <source>
        <dbReference type="Pfam" id="PF00082"/>
    </source>
</evidence>
<dbReference type="PANTHER" id="PTHR43806">
    <property type="entry name" value="PEPTIDASE S8"/>
    <property type="match status" value="1"/>
</dbReference>
<evidence type="ECO:0000256" key="4">
    <source>
        <dbReference type="ARBA" id="ARBA00022825"/>
    </source>
</evidence>
<dbReference type="InterPro" id="IPR017310">
    <property type="entry name" value="Pept_S8A_subtilisin_clostridia"/>
</dbReference>
<dbReference type="InterPro" id="IPR036852">
    <property type="entry name" value="Peptidase_S8/S53_dom_sf"/>
</dbReference>
<dbReference type="InterPro" id="IPR050131">
    <property type="entry name" value="Peptidase_S8_subtilisin-like"/>
</dbReference>
<dbReference type="GO" id="GO:0006508">
    <property type="term" value="P:proteolysis"/>
    <property type="evidence" value="ECO:0007669"/>
    <property type="project" value="UniProtKB-KW"/>
</dbReference>
<dbReference type="PROSITE" id="PS00137">
    <property type="entry name" value="SUBTILASE_HIS"/>
    <property type="match status" value="1"/>
</dbReference>
<reference evidence="7 8" key="1">
    <citation type="submission" date="2020-08" db="EMBL/GenBank/DDBJ databases">
        <authorList>
            <person name="Liu C."/>
            <person name="Sun Q."/>
        </authorList>
    </citation>
    <scope>NUCLEOTIDE SEQUENCE [LARGE SCALE GENOMIC DNA]</scope>
    <source>
        <strain evidence="7 8">NSJ-29</strain>
    </source>
</reference>
<name>A0A7G9GEG7_9FIRM</name>
<dbReference type="InterPro" id="IPR023827">
    <property type="entry name" value="Peptidase_S8_Asp-AS"/>
</dbReference>
<proteinExistence type="inferred from homology"/>
<evidence type="ECO:0000256" key="3">
    <source>
        <dbReference type="ARBA" id="ARBA00022801"/>
    </source>
</evidence>
<keyword evidence="8" id="KW-1185">Reference proteome</keyword>
<sequence>MNKILDENYYDLIINNRFLPDTNNAAITELNEKHSIFHVNVQNQTLCDLGTHPYYSFPTLYTLSSEPSLGSSNISPVQNNPQLAYFGLGVIIGIVDTGIDYSHPAFRFPDGTSRIISIWDQTIQDGSPPGGFTFGTEYTQEKLNLALGSGDPYSIVPSTDTNGHGTGIASIAAGSADIKHSFSGVVPEAQLAVVKLKEAKQNLKTIFCIPDSALCYQETDLILGIRYLTSLADRFGRPLVICIALSSSLSGHESLGATSSYINSLCQLPQINISVAAGNEGNNHRHHYSMKTEMPFSDEFELRISGADPFFSLEIWPDLQARLALEITAPNGETSPIIYPSFGMCLPHRFILNPTVAWINNILLEQENGTQLILIRFTDAVEGLWRIRVLNIDTNPFSYHSWLPNGSLISNGTFFLESSPDTTITAPGNADYALTASAYNHTNGSILISSSRGYTRFGHVKPTVAVPGYKLPCADLHSSYASLTGTGAAAAHAAGAVAIVFEWAVTRGNYTLITGNDVNTLIMRGASRTSGELYPNPVWGYGKLDLYNLFQLLTFV</sequence>
<dbReference type="PROSITE" id="PS51892">
    <property type="entry name" value="SUBTILASE"/>
    <property type="match status" value="1"/>
</dbReference>
<evidence type="ECO:0000256" key="2">
    <source>
        <dbReference type="ARBA" id="ARBA00022670"/>
    </source>
</evidence>
<dbReference type="InterPro" id="IPR015500">
    <property type="entry name" value="Peptidase_S8_subtilisin-rel"/>
</dbReference>
<evidence type="ECO:0000256" key="5">
    <source>
        <dbReference type="PROSITE-ProRule" id="PRU01240"/>
    </source>
</evidence>